<dbReference type="Proteomes" id="UP000325577">
    <property type="component" value="Linkage Group LG20"/>
</dbReference>
<evidence type="ECO:0000259" key="3">
    <source>
        <dbReference type="PROSITE" id="PS50158"/>
    </source>
</evidence>
<keyword evidence="1" id="KW-0862">Zinc</keyword>
<keyword evidence="1" id="KW-0863">Zinc-finger</keyword>
<name>A0A5J5AFV7_9ASTE</name>
<accession>A0A5J5AFV7</accession>
<dbReference type="GO" id="GO:0003676">
    <property type="term" value="F:nucleic acid binding"/>
    <property type="evidence" value="ECO:0007669"/>
    <property type="project" value="InterPro"/>
</dbReference>
<gene>
    <name evidence="4" type="ORF">F0562_034103</name>
</gene>
<dbReference type="EMBL" id="CM018044">
    <property type="protein sequence ID" value="KAA8529098.1"/>
    <property type="molecule type" value="Genomic_DNA"/>
</dbReference>
<reference evidence="4 5" key="1">
    <citation type="submission" date="2019-09" db="EMBL/GenBank/DDBJ databases">
        <title>A chromosome-level genome assembly of the Chinese tupelo Nyssa sinensis.</title>
        <authorList>
            <person name="Yang X."/>
            <person name="Kang M."/>
            <person name="Yang Y."/>
            <person name="Xiong H."/>
            <person name="Wang M."/>
            <person name="Zhang Z."/>
            <person name="Wang Z."/>
            <person name="Wu H."/>
            <person name="Ma T."/>
            <person name="Liu J."/>
            <person name="Xi Z."/>
        </authorList>
    </citation>
    <scope>NUCLEOTIDE SEQUENCE [LARGE SCALE GENOMIC DNA]</scope>
    <source>
        <strain evidence="4">J267</strain>
        <tissue evidence="4">Leaf</tissue>
    </source>
</reference>
<sequence>MTASYTKPQFSKNTRSQFYNTGANSSTYRGRGRSISSHRTGGRTYGRNNAQFYSGQNNNNNRFNNFSSKQFQGSNSSDYSYAACRICGKGGHTALDCYHRMDHSYQGKQPPTKLTAKTAAYTNPSSDPNYWITDTGATNHITSDLASLSLSTEYQGAENITIGAGTSTADASHRTTASSV</sequence>
<dbReference type="OrthoDB" id="1845088at2759"/>
<dbReference type="SUPFAM" id="SSF57756">
    <property type="entry name" value="Retrovirus zinc finger-like domains"/>
    <property type="match status" value="1"/>
</dbReference>
<dbReference type="InterPro" id="IPR036875">
    <property type="entry name" value="Znf_CCHC_sf"/>
</dbReference>
<dbReference type="PROSITE" id="PS50158">
    <property type="entry name" value="ZF_CCHC"/>
    <property type="match status" value="1"/>
</dbReference>
<organism evidence="4 5">
    <name type="scientific">Nyssa sinensis</name>
    <dbReference type="NCBI Taxonomy" id="561372"/>
    <lineage>
        <taxon>Eukaryota</taxon>
        <taxon>Viridiplantae</taxon>
        <taxon>Streptophyta</taxon>
        <taxon>Embryophyta</taxon>
        <taxon>Tracheophyta</taxon>
        <taxon>Spermatophyta</taxon>
        <taxon>Magnoliopsida</taxon>
        <taxon>eudicotyledons</taxon>
        <taxon>Gunneridae</taxon>
        <taxon>Pentapetalae</taxon>
        <taxon>asterids</taxon>
        <taxon>Cornales</taxon>
        <taxon>Nyssaceae</taxon>
        <taxon>Nyssa</taxon>
    </lineage>
</organism>
<feature type="region of interest" description="Disordered" evidence="2">
    <location>
        <begin position="1"/>
        <end position="50"/>
    </location>
</feature>
<keyword evidence="1" id="KW-0479">Metal-binding</keyword>
<dbReference type="AlphaFoldDB" id="A0A5J5AFV7"/>
<dbReference type="InterPro" id="IPR001878">
    <property type="entry name" value="Znf_CCHC"/>
</dbReference>
<evidence type="ECO:0000313" key="4">
    <source>
        <dbReference type="EMBL" id="KAA8529098.1"/>
    </source>
</evidence>
<feature type="domain" description="CCHC-type" evidence="3">
    <location>
        <begin position="84"/>
        <end position="97"/>
    </location>
</feature>
<keyword evidence="5" id="KW-1185">Reference proteome</keyword>
<protein>
    <recommendedName>
        <fullName evidence="3">CCHC-type domain-containing protein</fullName>
    </recommendedName>
</protein>
<evidence type="ECO:0000256" key="2">
    <source>
        <dbReference type="SAM" id="MobiDB-lite"/>
    </source>
</evidence>
<dbReference type="GO" id="GO:0008270">
    <property type="term" value="F:zinc ion binding"/>
    <property type="evidence" value="ECO:0007669"/>
    <property type="project" value="UniProtKB-KW"/>
</dbReference>
<evidence type="ECO:0000256" key="1">
    <source>
        <dbReference type="PROSITE-ProRule" id="PRU00047"/>
    </source>
</evidence>
<feature type="compositionally biased region" description="Polar residues" evidence="2">
    <location>
        <begin position="1"/>
        <end position="39"/>
    </location>
</feature>
<evidence type="ECO:0000313" key="5">
    <source>
        <dbReference type="Proteomes" id="UP000325577"/>
    </source>
</evidence>
<proteinExistence type="predicted"/>